<comment type="catalytic activity">
    <reaction evidence="8">
        <text>L-histidyl-[protein] + UTP = N(tele)-(5'-uridylyl)-L-histidyl-[protein] + diphosphate</text>
        <dbReference type="Rhea" id="RHEA:83891"/>
        <dbReference type="Rhea" id="RHEA-COMP:9745"/>
        <dbReference type="Rhea" id="RHEA-COMP:20239"/>
        <dbReference type="ChEBI" id="CHEBI:29979"/>
        <dbReference type="ChEBI" id="CHEBI:33019"/>
        <dbReference type="ChEBI" id="CHEBI:46398"/>
        <dbReference type="ChEBI" id="CHEBI:233474"/>
    </reaction>
</comment>
<evidence type="ECO:0000256" key="4">
    <source>
        <dbReference type="ARBA" id="ARBA00022723"/>
    </source>
</evidence>
<keyword evidence="8" id="KW-0464">Manganese</keyword>
<evidence type="ECO:0000256" key="5">
    <source>
        <dbReference type="ARBA" id="ARBA00022741"/>
    </source>
</evidence>
<dbReference type="Proteomes" id="UP001356170">
    <property type="component" value="Unassembled WGS sequence"/>
</dbReference>
<gene>
    <name evidence="8" type="primary">ydiU</name>
    <name evidence="8" type="synonym">selO</name>
    <name evidence="9" type="ORF">V3390_06590</name>
</gene>
<comment type="catalytic activity">
    <reaction evidence="8">
        <text>L-tyrosyl-[protein] + UTP = O-(5'-uridylyl)-L-tyrosyl-[protein] + diphosphate</text>
        <dbReference type="Rhea" id="RHEA:83887"/>
        <dbReference type="Rhea" id="RHEA-COMP:10136"/>
        <dbReference type="Rhea" id="RHEA-COMP:20238"/>
        <dbReference type="ChEBI" id="CHEBI:33019"/>
        <dbReference type="ChEBI" id="CHEBI:46398"/>
        <dbReference type="ChEBI" id="CHEBI:46858"/>
        <dbReference type="ChEBI" id="CHEBI:90602"/>
    </reaction>
</comment>
<feature type="binding site" evidence="8">
    <location>
        <position position="209"/>
    </location>
    <ligand>
        <name>ATP</name>
        <dbReference type="ChEBI" id="CHEBI:30616"/>
    </ligand>
</feature>
<accession>A0ABU7V0Q2</accession>
<keyword evidence="3 8" id="KW-0548">Nucleotidyltransferase</keyword>
<evidence type="ECO:0000256" key="8">
    <source>
        <dbReference type="HAMAP-Rule" id="MF_00692"/>
    </source>
</evidence>
<sequence length="511" mass="57364">MSTPTLPFPFANWQLQEQWAQSLPMDANTSPKPRPVDSMGAFVQPTPVATPQLLAASAKLCQSLQFDPRVLADPVFAPVLTGNTTFKGFRSYATNYGGHQFGNWAGQLGDGRAIVIAELRNAKGERQELQLKGAGLTPFSRFADGRAVLRSSVREYIASEAMHALGVPTSRALWLASTGDSVVRDRYYDGHPEPEPGAVVCRVAPSWIRFGHFELPAARGDTALVRQLADFCIAKDFPHLQSHRDENRYGDWFREICERTARMIAHWQAVGFVHGVMNTDNMSVLGLTIDYGPFGFMDRFDSQWTPNTTDHAQRRYRYAQQPAVGFWNLQRLAMALGSLFLDPEPLREGLMHYQHLFVAEDLRMQSAKLGLTSYPKDVVQGFAELLQAQALDFRLAYLALQFNGDLAETSYLERPDQAAINLWLADYRVARASHAAPFAHNSRLLPHNWLLQELIESTEQATAQSRQASDLHLYLQAMDTPTTTRYPSHWGQMRPDWASERRGCTDLSCSS</sequence>
<comment type="catalytic activity">
    <reaction evidence="8">
        <text>L-tyrosyl-[protein] + ATP = O-(5'-adenylyl)-L-tyrosyl-[protein] + diphosphate</text>
        <dbReference type="Rhea" id="RHEA:54288"/>
        <dbReference type="Rhea" id="RHEA-COMP:10136"/>
        <dbReference type="Rhea" id="RHEA-COMP:13846"/>
        <dbReference type="ChEBI" id="CHEBI:30616"/>
        <dbReference type="ChEBI" id="CHEBI:33019"/>
        <dbReference type="ChEBI" id="CHEBI:46858"/>
        <dbReference type="ChEBI" id="CHEBI:83624"/>
        <dbReference type="EC" id="2.7.7.108"/>
    </reaction>
</comment>
<keyword evidence="10" id="KW-1185">Reference proteome</keyword>
<dbReference type="HAMAP" id="MF_00692">
    <property type="entry name" value="SelO"/>
    <property type="match status" value="1"/>
</dbReference>
<reference evidence="9 10" key="1">
    <citation type="submission" date="2024-01" db="EMBL/GenBank/DDBJ databases">
        <title>Novel species of the genus Luteimonas isolated from rivers.</title>
        <authorList>
            <person name="Lu H."/>
        </authorList>
    </citation>
    <scope>NUCLEOTIDE SEQUENCE [LARGE SCALE GENOMIC DNA]</scope>
    <source>
        <strain evidence="9 10">FXH3W</strain>
    </source>
</reference>
<evidence type="ECO:0000256" key="1">
    <source>
        <dbReference type="ARBA" id="ARBA00009747"/>
    </source>
</evidence>
<keyword evidence="6 8" id="KW-0067">ATP-binding</keyword>
<evidence type="ECO:0000313" key="9">
    <source>
        <dbReference type="EMBL" id="MEF2155900.1"/>
    </source>
</evidence>
<organism evidence="9 10">
    <name type="scientific">Aquilutibacter rugosus</name>
    <dbReference type="NCBI Taxonomy" id="3115820"/>
    <lineage>
        <taxon>Bacteria</taxon>
        <taxon>Pseudomonadati</taxon>
        <taxon>Pseudomonadota</taxon>
        <taxon>Gammaproteobacteria</taxon>
        <taxon>Lysobacterales</taxon>
        <taxon>Lysobacteraceae</taxon>
        <taxon>Aquilutibacter</taxon>
    </lineage>
</organism>
<feature type="binding site" evidence="8">
    <location>
        <position position="202"/>
    </location>
    <ligand>
        <name>ATP</name>
        <dbReference type="ChEBI" id="CHEBI:30616"/>
    </ligand>
</feature>
<dbReference type="NCBIfam" id="NF000658">
    <property type="entry name" value="PRK00029.1"/>
    <property type="match status" value="1"/>
</dbReference>
<feature type="binding site" evidence="8">
    <location>
        <position position="144"/>
    </location>
    <ligand>
        <name>ATP</name>
        <dbReference type="ChEBI" id="CHEBI:30616"/>
    </ligand>
</feature>
<evidence type="ECO:0000256" key="7">
    <source>
        <dbReference type="ARBA" id="ARBA00022842"/>
    </source>
</evidence>
<dbReference type="PANTHER" id="PTHR32057">
    <property type="entry name" value="PROTEIN ADENYLYLTRANSFERASE SELO, MITOCHONDRIAL"/>
    <property type="match status" value="1"/>
</dbReference>
<evidence type="ECO:0000256" key="3">
    <source>
        <dbReference type="ARBA" id="ARBA00022695"/>
    </source>
</evidence>
<evidence type="ECO:0000256" key="6">
    <source>
        <dbReference type="ARBA" id="ARBA00022840"/>
    </source>
</evidence>
<feature type="binding site" evidence="8">
    <location>
        <position position="109"/>
    </location>
    <ligand>
        <name>ATP</name>
        <dbReference type="ChEBI" id="CHEBI:30616"/>
    </ligand>
</feature>
<dbReference type="EC" id="2.7.7.108" evidence="8"/>
<comment type="catalytic activity">
    <reaction evidence="8">
        <text>L-threonyl-[protein] + ATP = 3-O-(5'-adenylyl)-L-threonyl-[protein] + diphosphate</text>
        <dbReference type="Rhea" id="RHEA:54292"/>
        <dbReference type="Rhea" id="RHEA-COMP:11060"/>
        <dbReference type="Rhea" id="RHEA-COMP:13847"/>
        <dbReference type="ChEBI" id="CHEBI:30013"/>
        <dbReference type="ChEBI" id="CHEBI:30616"/>
        <dbReference type="ChEBI" id="CHEBI:33019"/>
        <dbReference type="ChEBI" id="CHEBI:138113"/>
        <dbReference type="EC" id="2.7.7.108"/>
    </reaction>
</comment>
<evidence type="ECO:0000313" key="10">
    <source>
        <dbReference type="Proteomes" id="UP001356170"/>
    </source>
</evidence>
<comment type="cofactor">
    <cofactor evidence="8">
        <name>Mg(2+)</name>
        <dbReference type="ChEBI" id="CHEBI:18420"/>
    </cofactor>
    <cofactor evidence="8">
        <name>Mn(2+)</name>
        <dbReference type="ChEBI" id="CHEBI:29035"/>
    </cofactor>
</comment>
<comment type="similarity">
    <text evidence="1 8">Belongs to the SELO family.</text>
</comment>
<feature type="active site" description="Proton acceptor" evidence="8">
    <location>
        <position position="280"/>
    </location>
</feature>
<protein>
    <recommendedName>
        <fullName evidence="8">Protein nucleotidyltransferase YdiU</fullName>
        <ecNumber evidence="8">2.7.7.-</ecNumber>
    </recommendedName>
    <alternativeName>
        <fullName evidence="8">Protein adenylyltransferase YdiU</fullName>
        <ecNumber evidence="8">2.7.7.108</ecNumber>
    </alternativeName>
    <alternativeName>
        <fullName evidence="8">Protein uridylyltransferase YdiU</fullName>
        <ecNumber evidence="8">2.7.7.-</ecNumber>
    </alternativeName>
</protein>
<dbReference type="EC" id="2.7.7.-" evidence="8"/>
<dbReference type="InterPro" id="IPR003846">
    <property type="entry name" value="SelO"/>
</dbReference>
<feature type="binding site" evidence="8">
    <location>
        <position position="111"/>
    </location>
    <ligand>
        <name>ATP</name>
        <dbReference type="ChEBI" id="CHEBI:30616"/>
    </ligand>
</feature>
<feature type="binding site" evidence="8">
    <location>
        <position position="145"/>
    </location>
    <ligand>
        <name>ATP</name>
        <dbReference type="ChEBI" id="CHEBI:30616"/>
    </ligand>
</feature>
<feature type="binding site" evidence="8">
    <location>
        <position position="112"/>
    </location>
    <ligand>
        <name>ATP</name>
        <dbReference type="ChEBI" id="CHEBI:30616"/>
    </ligand>
</feature>
<keyword evidence="2 8" id="KW-0808">Transferase</keyword>
<dbReference type="PANTHER" id="PTHR32057:SF14">
    <property type="entry name" value="PROTEIN ADENYLYLTRANSFERASE SELO, MITOCHONDRIAL"/>
    <property type="match status" value="1"/>
</dbReference>
<feature type="binding site" evidence="8">
    <location>
        <position position="132"/>
    </location>
    <ligand>
        <name>ATP</name>
        <dbReference type="ChEBI" id="CHEBI:30616"/>
    </ligand>
</feature>
<feature type="binding site" evidence="8">
    <location>
        <position position="281"/>
    </location>
    <ligand>
        <name>Mg(2+)</name>
        <dbReference type="ChEBI" id="CHEBI:18420"/>
    </ligand>
</feature>
<evidence type="ECO:0000256" key="2">
    <source>
        <dbReference type="ARBA" id="ARBA00022679"/>
    </source>
</evidence>
<dbReference type="RefSeq" id="WP_331703884.1">
    <property type="nucleotide sequence ID" value="NZ_JAZHBO010000002.1"/>
</dbReference>
<dbReference type="EMBL" id="JAZHBO010000002">
    <property type="protein sequence ID" value="MEF2155900.1"/>
    <property type="molecule type" value="Genomic_DNA"/>
</dbReference>
<feature type="binding site" evidence="8">
    <location>
        <position position="290"/>
    </location>
    <ligand>
        <name>Mg(2+)</name>
        <dbReference type="ChEBI" id="CHEBI:18420"/>
    </ligand>
</feature>
<keyword evidence="4 8" id="KW-0479">Metal-binding</keyword>
<feature type="binding site" evidence="8">
    <location>
        <position position="290"/>
    </location>
    <ligand>
        <name>ATP</name>
        <dbReference type="ChEBI" id="CHEBI:30616"/>
    </ligand>
</feature>
<name>A0ABU7V0Q2_9GAMM</name>
<keyword evidence="7 8" id="KW-0460">Magnesium</keyword>
<comment type="function">
    <text evidence="8">Nucleotidyltransferase involved in the post-translational modification of proteins. It can catalyze the addition of adenosine monophosphate (AMP) or uridine monophosphate (UMP) to a protein, resulting in modifications known as AMPylation and UMPylation.</text>
</comment>
<comment type="caution">
    <text evidence="9">The sequence shown here is derived from an EMBL/GenBank/DDBJ whole genome shotgun (WGS) entry which is preliminary data.</text>
</comment>
<dbReference type="Pfam" id="PF02696">
    <property type="entry name" value="SelO"/>
    <property type="match status" value="1"/>
</dbReference>
<proteinExistence type="inferred from homology"/>
<comment type="catalytic activity">
    <reaction evidence="8">
        <text>L-seryl-[protein] + ATP = 3-O-(5'-adenylyl)-L-seryl-[protein] + diphosphate</text>
        <dbReference type="Rhea" id="RHEA:58120"/>
        <dbReference type="Rhea" id="RHEA-COMP:9863"/>
        <dbReference type="Rhea" id="RHEA-COMP:15073"/>
        <dbReference type="ChEBI" id="CHEBI:29999"/>
        <dbReference type="ChEBI" id="CHEBI:30616"/>
        <dbReference type="ChEBI" id="CHEBI:33019"/>
        <dbReference type="ChEBI" id="CHEBI:142516"/>
        <dbReference type="EC" id="2.7.7.108"/>
    </reaction>
</comment>
<comment type="catalytic activity">
    <reaction evidence="8">
        <text>L-seryl-[protein] + UTP = O-(5'-uridylyl)-L-seryl-[protein] + diphosphate</text>
        <dbReference type="Rhea" id="RHEA:64604"/>
        <dbReference type="Rhea" id="RHEA-COMP:9863"/>
        <dbReference type="Rhea" id="RHEA-COMP:16635"/>
        <dbReference type="ChEBI" id="CHEBI:29999"/>
        <dbReference type="ChEBI" id="CHEBI:33019"/>
        <dbReference type="ChEBI" id="CHEBI:46398"/>
        <dbReference type="ChEBI" id="CHEBI:156051"/>
    </reaction>
</comment>
<keyword evidence="5 8" id="KW-0547">Nucleotide-binding</keyword>